<dbReference type="NCBIfam" id="TIGR00820">
    <property type="entry name" value="zip"/>
    <property type="match status" value="1"/>
</dbReference>
<feature type="transmembrane region" description="Helical" evidence="8">
    <location>
        <begin position="57"/>
        <end position="77"/>
    </location>
</feature>
<feature type="transmembrane region" description="Helical" evidence="8">
    <location>
        <begin position="89"/>
        <end position="111"/>
    </location>
</feature>
<protein>
    <submittedName>
        <fullName evidence="10">ZIP-like iron-zinc transporter</fullName>
    </submittedName>
</protein>
<dbReference type="PANTHER" id="PTHR11040">
    <property type="entry name" value="ZINC/IRON TRANSPORTER"/>
    <property type="match status" value="1"/>
</dbReference>
<evidence type="ECO:0000313" key="10">
    <source>
        <dbReference type="EMBL" id="TFK39931.1"/>
    </source>
</evidence>
<dbReference type="Pfam" id="PF02535">
    <property type="entry name" value="Zip"/>
    <property type="match status" value="1"/>
</dbReference>
<feature type="region of interest" description="Disordered" evidence="9">
    <location>
        <begin position="169"/>
        <end position="190"/>
    </location>
</feature>
<evidence type="ECO:0000256" key="8">
    <source>
        <dbReference type="RuleBase" id="RU362088"/>
    </source>
</evidence>
<dbReference type="GO" id="GO:0005886">
    <property type="term" value="C:plasma membrane"/>
    <property type="evidence" value="ECO:0007669"/>
    <property type="project" value="TreeGrafter"/>
</dbReference>
<sequence>MSSVVANITARAAAGVLPHIVARAGGHSHSHNSVDVEGELNCGANTEGVDSLMGLRIASIFVILIGSTGGAVFPVLAKRSKWLHVPKAVFDFAKYFGSGVIIATAFIHLLASGLEAFESECLSEAWHEYPYGIALCMLAIFSLFLIELVAFRWGTAKLAKLGKQHDAHGHHMGSHAAHGPEGNLVESTKTELSSSPSSDIESVKIPHQHGLVGFDDSAITQVVGIAILEFGVALHSILIGLTLAVDEQFKVIFVVLVFHQTFEGLGIGSRLAYMRLPPKYNWVPLVGAISYGLTTPIGIAVGLGVRSTYNPGSTTASIVSGVMDSVSAGILIYTGLVELLAHEFLFNKEMMNGSNGKLAYAIGCMLLGCALMALLGKWA</sequence>
<evidence type="ECO:0000256" key="6">
    <source>
        <dbReference type="ARBA" id="ARBA00023065"/>
    </source>
</evidence>
<organism evidence="10 11">
    <name type="scientific">Crucibulum laeve</name>
    <dbReference type="NCBI Taxonomy" id="68775"/>
    <lineage>
        <taxon>Eukaryota</taxon>
        <taxon>Fungi</taxon>
        <taxon>Dikarya</taxon>
        <taxon>Basidiomycota</taxon>
        <taxon>Agaricomycotina</taxon>
        <taxon>Agaricomycetes</taxon>
        <taxon>Agaricomycetidae</taxon>
        <taxon>Agaricales</taxon>
        <taxon>Agaricineae</taxon>
        <taxon>Nidulariaceae</taxon>
        <taxon>Crucibulum</taxon>
    </lineage>
</organism>
<evidence type="ECO:0000256" key="7">
    <source>
        <dbReference type="ARBA" id="ARBA00023136"/>
    </source>
</evidence>
<dbReference type="GO" id="GO:0005385">
    <property type="term" value="F:zinc ion transmembrane transporter activity"/>
    <property type="evidence" value="ECO:0007669"/>
    <property type="project" value="InterPro"/>
</dbReference>
<dbReference type="InterPro" id="IPR004698">
    <property type="entry name" value="Zn/Fe_permease_fun/pln"/>
</dbReference>
<evidence type="ECO:0000256" key="5">
    <source>
        <dbReference type="ARBA" id="ARBA00022989"/>
    </source>
</evidence>
<dbReference type="OrthoDB" id="448280at2759"/>
<accession>A0A5C3MFH8</accession>
<keyword evidence="6 8" id="KW-0406">Ion transport</keyword>
<gene>
    <name evidence="10" type="ORF">BDQ12DRAFT_517756</name>
</gene>
<evidence type="ECO:0000256" key="2">
    <source>
        <dbReference type="ARBA" id="ARBA00006939"/>
    </source>
</evidence>
<comment type="subcellular location">
    <subcellularLocation>
        <location evidence="1 8">Membrane</location>
        <topology evidence="1 8">Multi-pass membrane protein</topology>
    </subcellularLocation>
</comment>
<dbReference type="AlphaFoldDB" id="A0A5C3MFH8"/>
<dbReference type="PANTHER" id="PTHR11040:SF32">
    <property type="entry name" value="ZINC-REGULATED TRANSPORTER 1"/>
    <property type="match status" value="1"/>
</dbReference>
<feature type="transmembrane region" description="Helical" evidence="8">
    <location>
        <begin position="285"/>
        <end position="305"/>
    </location>
</feature>
<keyword evidence="4 8" id="KW-0812">Transmembrane</keyword>
<feature type="transmembrane region" description="Helical" evidence="8">
    <location>
        <begin position="131"/>
        <end position="151"/>
    </location>
</feature>
<keyword evidence="3 8" id="KW-0813">Transport</keyword>
<reference evidence="10 11" key="1">
    <citation type="journal article" date="2019" name="Nat. Ecol. Evol.">
        <title>Megaphylogeny resolves global patterns of mushroom evolution.</title>
        <authorList>
            <person name="Varga T."/>
            <person name="Krizsan K."/>
            <person name="Foldi C."/>
            <person name="Dima B."/>
            <person name="Sanchez-Garcia M."/>
            <person name="Sanchez-Ramirez S."/>
            <person name="Szollosi G.J."/>
            <person name="Szarkandi J.G."/>
            <person name="Papp V."/>
            <person name="Albert L."/>
            <person name="Andreopoulos W."/>
            <person name="Angelini C."/>
            <person name="Antonin V."/>
            <person name="Barry K.W."/>
            <person name="Bougher N.L."/>
            <person name="Buchanan P."/>
            <person name="Buyck B."/>
            <person name="Bense V."/>
            <person name="Catcheside P."/>
            <person name="Chovatia M."/>
            <person name="Cooper J."/>
            <person name="Damon W."/>
            <person name="Desjardin D."/>
            <person name="Finy P."/>
            <person name="Geml J."/>
            <person name="Haridas S."/>
            <person name="Hughes K."/>
            <person name="Justo A."/>
            <person name="Karasinski D."/>
            <person name="Kautmanova I."/>
            <person name="Kiss B."/>
            <person name="Kocsube S."/>
            <person name="Kotiranta H."/>
            <person name="LaButti K.M."/>
            <person name="Lechner B.E."/>
            <person name="Liimatainen K."/>
            <person name="Lipzen A."/>
            <person name="Lukacs Z."/>
            <person name="Mihaltcheva S."/>
            <person name="Morgado L.N."/>
            <person name="Niskanen T."/>
            <person name="Noordeloos M.E."/>
            <person name="Ohm R.A."/>
            <person name="Ortiz-Santana B."/>
            <person name="Ovrebo C."/>
            <person name="Racz N."/>
            <person name="Riley R."/>
            <person name="Savchenko A."/>
            <person name="Shiryaev A."/>
            <person name="Soop K."/>
            <person name="Spirin V."/>
            <person name="Szebenyi C."/>
            <person name="Tomsovsky M."/>
            <person name="Tulloss R.E."/>
            <person name="Uehling J."/>
            <person name="Grigoriev I.V."/>
            <person name="Vagvolgyi C."/>
            <person name="Papp T."/>
            <person name="Martin F.M."/>
            <person name="Miettinen O."/>
            <person name="Hibbett D.S."/>
            <person name="Nagy L.G."/>
        </authorList>
    </citation>
    <scope>NUCLEOTIDE SEQUENCE [LARGE SCALE GENOMIC DNA]</scope>
    <source>
        <strain evidence="10 11">CBS 166.37</strain>
    </source>
</reference>
<feature type="transmembrane region" description="Helical" evidence="8">
    <location>
        <begin position="251"/>
        <end position="273"/>
    </location>
</feature>
<evidence type="ECO:0000256" key="1">
    <source>
        <dbReference type="ARBA" id="ARBA00004141"/>
    </source>
</evidence>
<dbReference type="EMBL" id="ML213598">
    <property type="protein sequence ID" value="TFK39931.1"/>
    <property type="molecule type" value="Genomic_DNA"/>
</dbReference>
<feature type="transmembrane region" description="Helical" evidence="8">
    <location>
        <begin position="222"/>
        <end position="245"/>
    </location>
</feature>
<dbReference type="STRING" id="68775.A0A5C3MFH8"/>
<evidence type="ECO:0000256" key="3">
    <source>
        <dbReference type="ARBA" id="ARBA00022448"/>
    </source>
</evidence>
<keyword evidence="11" id="KW-1185">Reference proteome</keyword>
<evidence type="ECO:0000256" key="4">
    <source>
        <dbReference type="ARBA" id="ARBA00022692"/>
    </source>
</evidence>
<feature type="transmembrane region" description="Helical" evidence="8">
    <location>
        <begin position="325"/>
        <end position="346"/>
    </location>
</feature>
<dbReference type="Proteomes" id="UP000308652">
    <property type="component" value="Unassembled WGS sequence"/>
</dbReference>
<feature type="transmembrane region" description="Helical" evidence="8">
    <location>
        <begin position="358"/>
        <end position="376"/>
    </location>
</feature>
<name>A0A5C3MFH8_9AGAR</name>
<keyword evidence="5 8" id="KW-1133">Transmembrane helix</keyword>
<proteinExistence type="inferred from homology"/>
<keyword evidence="7 8" id="KW-0472">Membrane</keyword>
<evidence type="ECO:0000256" key="9">
    <source>
        <dbReference type="SAM" id="MobiDB-lite"/>
    </source>
</evidence>
<dbReference type="InterPro" id="IPR003689">
    <property type="entry name" value="ZIP"/>
</dbReference>
<comment type="similarity">
    <text evidence="2 8">Belongs to the ZIP transporter (TC 2.A.5) family.</text>
</comment>
<evidence type="ECO:0000313" key="11">
    <source>
        <dbReference type="Proteomes" id="UP000308652"/>
    </source>
</evidence>